<evidence type="ECO:0000256" key="2">
    <source>
        <dbReference type="ARBA" id="ARBA00022618"/>
    </source>
</evidence>
<name>A0ABW4E165_9LACO</name>
<evidence type="ECO:0000256" key="1">
    <source>
        <dbReference type="ARBA" id="ARBA00006291"/>
    </source>
</evidence>
<feature type="domain" description="Septum formation inhibitor MinC C-terminal" evidence="6">
    <location>
        <begin position="104"/>
        <end position="181"/>
    </location>
</feature>
<dbReference type="Pfam" id="PF03775">
    <property type="entry name" value="MinC_C"/>
    <property type="match status" value="1"/>
</dbReference>
<feature type="domain" description="Septum site-determining protein MinC N-terminal" evidence="7">
    <location>
        <begin position="4"/>
        <end position="80"/>
    </location>
</feature>
<evidence type="ECO:0000313" key="8">
    <source>
        <dbReference type="EMBL" id="MFD1483707.1"/>
    </source>
</evidence>
<proteinExistence type="inferred from homology"/>
<sequence>MDAVILKGRKDGFELQLADDASWEAIFAGLETLLHKLASDTPEGDVEFTLTTGNRLLSMDQQTQIQRIFDRFARFEVKTIQALVADTATLKAQCLARSVHLVGGIIRSGQVQTYTGDVLFLGTLHRSGTLQATGSIFVMGSVEGLLIAGANGDQQAVIGGDISHAGQIRIADTVEIIEANDYSAQTLTYINDLHILEHGQVAALAQLRPKLFRKLEDF</sequence>
<dbReference type="Gene3D" id="2.160.20.70">
    <property type="match status" value="1"/>
</dbReference>
<dbReference type="InterPro" id="IPR055219">
    <property type="entry name" value="MinC_N_1"/>
</dbReference>
<dbReference type="InterPro" id="IPR036145">
    <property type="entry name" value="MinC_C_sf"/>
</dbReference>
<keyword evidence="4" id="KW-0131">Cell cycle</keyword>
<dbReference type="PANTHER" id="PTHR34108">
    <property type="entry name" value="SEPTUM SITE-DETERMINING PROTEIN MINC"/>
    <property type="match status" value="1"/>
</dbReference>
<dbReference type="InterPro" id="IPR016098">
    <property type="entry name" value="CAP/MinC_C"/>
</dbReference>
<dbReference type="SUPFAM" id="SSF63848">
    <property type="entry name" value="Cell-division inhibitor MinC, C-terminal domain"/>
    <property type="match status" value="1"/>
</dbReference>
<evidence type="ECO:0000259" key="6">
    <source>
        <dbReference type="Pfam" id="PF03775"/>
    </source>
</evidence>
<comment type="caution">
    <text evidence="8">The sequence shown here is derived from an EMBL/GenBank/DDBJ whole genome shotgun (WGS) entry which is preliminary data.</text>
</comment>
<dbReference type="Pfam" id="PF22642">
    <property type="entry name" value="MinC_N_1"/>
    <property type="match status" value="1"/>
</dbReference>
<dbReference type="InterPro" id="IPR013033">
    <property type="entry name" value="MinC"/>
</dbReference>
<comment type="subunit">
    <text evidence="5">Interacts with MinD and FtsZ.</text>
</comment>
<evidence type="ECO:0000256" key="3">
    <source>
        <dbReference type="ARBA" id="ARBA00023210"/>
    </source>
</evidence>
<keyword evidence="3" id="KW-0717">Septation</keyword>
<evidence type="ECO:0000256" key="5">
    <source>
        <dbReference type="ARBA" id="ARBA00046874"/>
    </source>
</evidence>
<evidence type="ECO:0000313" key="9">
    <source>
        <dbReference type="Proteomes" id="UP001597252"/>
    </source>
</evidence>
<evidence type="ECO:0000256" key="4">
    <source>
        <dbReference type="ARBA" id="ARBA00023306"/>
    </source>
</evidence>
<keyword evidence="9" id="KW-1185">Reference proteome</keyword>
<gene>
    <name evidence="8" type="ORF">ACFQ5J_00395</name>
</gene>
<dbReference type="EMBL" id="JBHTON010000001">
    <property type="protein sequence ID" value="MFD1483707.1"/>
    <property type="molecule type" value="Genomic_DNA"/>
</dbReference>
<protein>
    <submittedName>
        <fullName evidence="8">Septum site-determining protein MinC</fullName>
    </submittedName>
</protein>
<dbReference type="RefSeq" id="WP_125750311.1">
    <property type="nucleotide sequence ID" value="NZ_JBHTON010000001.1"/>
</dbReference>
<dbReference type="Gene3D" id="3.30.160.540">
    <property type="match status" value="1"/>
</dbReference>
<dbReference type="Proteomes" id="UP001597252">
    <property type="component" value="Unassembled WGS sequence"/>
</dbReference>
<dbReference type="PANTHER" id="PTHR34108:SF1">
    <property type="entry name" value="SEPTUM SITE-DETERMINING PROTEIN MINC"/>
    <property type="match status" value="1"/>
</dbReference>
<accession>A0ABW4E165</accession>
<evidence type="ECO:0000259" key="7">
    <source>
        <dbReference type="Pfam" id="PF22642"/>
    </source>
</evidence>
<organism evidence="8 9">
    <name type="scientific">Lacticaseibacillus baoqingensis</name>
    <dbReference type="NCBI Taxonomy" id="2486013"/>
    <lineage>
        <taxon>Bacteria</taxon>
        <taxon>Bacillati</taxon>
        <taxon>Bacillota</taxon>
        <taxon>Bacilli</taxon>
        <taxon>Lactobacillales</taxon>
        <taxon>Lactobacillaceae</taxon>
        <taxon>Lacticaseibacillus</taxon>
    </lineage>
</organism>
<reference evidence="9" key="1">
    <citation type="journal article" date="2019" name="Int. J. Syst. Evol. Microbiol.">
        <title>The Global Catalogue of Microorganisms (GCM) 10K type strain sequencing project: providing services to taxonomists for standard genome sequencing and annotation.</title>
        <authorList>
            <consortium name="The Broad Institute Genomics Platform"/>
            <consortium name="The Broad Institute Genome Sequencing Center for Infectious Disease"/>
            <person name="Wu L."/>
            <person name="Ma J."/>
        </authorList>
    </citation>
    <scope>NUCLEOTIDE SEQUENCE [LARGE SCALE GENOMIC DNA]</scope>
    <source>
        <strain evidence="9">CCM 8903</strain>
    </source>
</reference>
<comment type="similarity">
    <text evidence="1">Belongs to the MinC family.</text>
</comment>
<keyword evidence="2" id="KW-0132">Cell division</keyword>
<dbReference type="InterPro" id="IPR005526">
    <property type="entry name" value="Septum_form_inhib_MinC_C"/>
</dbReference>